<comment type="caution">
    <text evidence="2">The sequence shown here is derived from an EMBL/GenBank/DDBJ whole genome shotgun (WGS) entry which is preliminary data.</text>
</comment>
<sequence length="158" mass="17141">MQTDKDDKLKQLLKQADADKTAEGFTESVMKMIEGDTVRETTLKVLLKQHPAEGPSFDFTAAVMRQINVNPKPFTIRPIITKKAWYVITAVFTLTVLTIVVLPDAAPSNAAVGDSSITSVINQLQAVPATYVLAAVAVAVLLLGDYLLTQRSKKAVLN</sequence>
<keyword evidence="1" id="KW-0472">Membrane</keyword>
<name>A0ABP7WQ18_9SPHI</name>
<dbReference type="EMBL" id="BAABCV010000005">
    <property type="protein sequence ID" value="GAA4094109.1"/>
    <property type="molecule type" value="Genomic_DNA"/>
</dbReference>
<accession>A0ABP7WQ18</accession>
<dbReference type="Proteomes" id="UP001500841">
    <property type="component" value="Unassembled WGS sequence"/>
</dbReference>
<gene>
    <name evidence="2" type="ORF">GCM10022392_15870</name>
</gene>
<feature type="transmembrane region" description="Helical" evidence="1">
    <location>
        <begin position="84"/>
        <end position="106"/>
    </location>
</feature>
<protein>
    <submittedName>
        <fullName evidence="2">Uncharacterized protein</fullName>
    </submittedName>
</protein>
<dbReference type="RefSeq" id="WP_345102680.1">
    <property type="nucleotide sequence ID" value="NZ_BAABCV010000005.1"/>
</dbReference>
<evidence type="ECO:0000313" key="2">
    <source>
        <dbReference type="EMBL" id="GAA4094109.1"/>
    </source>
</evidence>
<evidence type="ECO:0000256" key="1">
    <source>
        <dbReference type="SAM" id="Phobius"/>
    </source>
</evidence>
<keyword evidence="1" id="KW-0812">Transmembrane</keyword>
<organism evidence="2 3">
    <name type="scientific">Mucilaginibacter panaciglaebae</name>
    <dbReference type="NCBI Taxonomy" id="502331"/>
    <lineage>
        <taxon>Bacteria</taxon>
        <taxon>Pseudomonadati</taxon>
        <taxon>Bacteroidota</taxon>
        <taxon>Sphingobacteriia</taxon>
        <taxon>Sphingobacteriales</taxon>
        <taxon>Sphingobacteriaceae</taxon>
        <taxon>Mucilaginibacter</taxon>
    </lineage>
</organism>
<reference evidence="3" key="1">
    <citation type="journal article" date="2019" name="Int. J. Syst. Evol. Microbiol.">
        <title>The Global Catalogue of Microorganisms (GCM) 10K type strain sequencing project: providing services to taxonomists for standard genome sequencing and annotation.</title>
        <authorList>
            <consortium name="The Broad Institute Genomics Platform"/>
            <consortium name="The Broad Institute Genome Sequencing Center for Infectious Disease"/>
            <person name="Wu L."/>
            <person name="Ma J."/>
        </authorList>
    </citation>
    <scope>NUCLEOTIDE SEQUENCE [LARGE SCALE GENOMIC DNA]</scope>
    <source>
        <strain evidence="3">JCM 17085</strain>
    </source>
</reference>
<evidence type="ECO:0000313" key="3">
    <source>
        <dbReference type="Proteomes" id="UP001500841"/>
    </source>
</evidence>
<feature type="transmembrane region" description="Helical" evidence="1">
    <location>
        <begin position="126"/>
        <end position="148"/>
    </location>
</feature>
<keyword evidence="1" id="KW-1133">Transmembrane helix</keyword>
<keyword evidence="3" id="KW-1185">Reference proteome</keyword>
<proteinExistence type="predicted"/>